<evidence type="ECO:0000313" key="4">
    <source>
        <dbReference type="Proteomes" id="UP000332933"/>
    </source>
</evidence>
<organism evidence="3 4">
    <name type="scientific">Aphanomyces stellatus</name>
    <dbReference type="NCBI Taxonomy" id="120398"/>
    <lineage>
        <taxon>Eukaryota</taxon>
        <taxon>Sar</taxon>
        <taxon>Stramenopiles</taxon>
        <taxon>Oomycota</taxon>
        <taxon>Saprolegniomycetes</taxon>
        <taxon>Saprolegniales</taxon>
        <taxon>Verrucalvaceae</taxon>
        <taxon>Aphanomyces</taxon>
    </lineage>
</organism>
<dbReference type="Proteomes" id="UP000332933">
    <property type="component" value="Unassembled WGS sequence"/>
</dbReference>
<evidence type="ECO:0000256" key="1">
    <source>
        <dbReference type="SAM" id="MobiDB-lite"/>
    </source>
</evidence>
<accession>A0A485KC32</accession>
<evidence type="ECO:0000313" key="3">
    <source>
        <dbReference type="EMBL" id="VFT81215.1"/>
    </source>
</evidence>
<dbReference type="AlphaFoldDB" id="A0A485KC32"/>
<gene>
    <name evidence="3" type="primary">Aste57867_4082</name>
    <name evidence="2" type="ORF">As57867_004071</name>
    <name evidence="3" type="ORF">ASTE57867_4082</name>
</gene>
<feature type="region of interest" description="Disordered" evidence="1">
    <location>
        <begin position="375"/>
        <end position="401"/>
    </location>
</feature>
<dbReference type="EMBL" id="VJMH01000872">
    <property type="protein sequence ID" value="KAF0714040.1"/>
    <property type="molecule type" value="Genomic_DNA"/>
</dbReference>
<reference evidence="2" key="2">
    <citation type="submission" date="2019-06" db="EMBL/GenBank/DDBJ databases">
        <title>Genomics analysis of Aphanomyces spp. identifies a new class of oomycete effector associated with host adaptation.</title>
        <authorList>
            <person name="Gaulin E."/>
        </authorList>
    </citation>
    <scope>NUCLEOTIDE SEQUENCE</scope>
    <source>
        <strain evidence="2">CBS 578.67</strain>
    </source>
</reference>
<dbReference type="OrthoDB" id="65997at2759"/>
<keyword evidence="4" id="KW-1185">Reference proteome</keyword>
<sequence length="401" mass="45051">MPTPTRPQVESCGSPRPFRSKVIEELIRGNEDVHALTPIKCLEVLQALLPSPLLATLCDEMTPFIYRDVEQRVTFRELYGGLLDHVEDKKHQVARLRAAVAAKAAQNHVLAGDIAQYHATLDAHFRDFDEQACLNHIATLKHRRLLREMQCTGTVVSSDCLMKTIDDKQDRLIEQEKRIKEESHRLRAEDCTYRLNAKKFKENQALLETMAADSQCRVRHSDAAIRDMRARLAELHDAIATQTPRLAEITTEIFAVRSTRAALEAQLAAVHAQTDVIQDRVAAYKRCHTPRPDWDGVRKDVEGTFHSHNQASDTNISTTTLTRLPSTAARVEYLANAIQLIGLSQDTDAIEREKRVLHHLQLQIKKIATVLTTRRQSVAPPSTEPKATTLASAKHHASSSS</sequence>
<evidence type="ECO:0000313" key="2">
    <source>
        <dbReference type="EMBL" id="KAF0714040.1"/>
    </source>
</evidence>
<dbReference type="EMBL" id="CAADRA010000872">
    <property type="protein sequence ID" value="VFT81215.1"/>
    <property type="molecule type" value="Genomic_DNA"/>
</dbReference>
<proteinExistence type="predicted"/>
<name>A0A485KC32_9STRA</name>
<protein>
    <submittedName>
        <fullName evidence="3">Aste57867_4082 protein</fullName>
    </submittedName>
</protein>
<reference evidence="3 4" key="1">
    <citation type="submission" date="2019-03" db="EMBL/GenBank/DDBJ databases">
        <authorList>
            <person name="Gaulin E."/>
            <person name="Dumas B."/>
        </authorList>
    </citation>
    <scope>NUCLEOTIDE SEQUENCE [LARGE SCALE GENOMIC DNA]</scope>
    <source>
        <strain evidence="3">CBS 568.67</strain>
    </source>
</reference>